<dbReference type="InterPro" id="IPR001723">
    <property type="entry name" value="Nuclear_hrmn_rcpt"/>
</dbReference>
<feature type="domain" description="NR LBD" evidence="5">
    <location>
        <begin position="73"/>
        <end position="321"/>
    </location>
</feature>
<dbReference type="PROSITE" id="PS51843">
    <property type="entry name" value="NR_LBD"/>
    <property type="match status" value="1"/>
</dbReference>
<keyword evidence="6" id="KW-1185">Reference proteome</keyword>
<evidence type="ECO:0000313" key="6">
    <source>
        <dbReference type="Proteomes" id="UP000887540"/>
    </source>
</evidence>
<dbReference type="InterPro" id="IPR000536">
    <property type="entry name" value="Nucl_hrmn_rcpt_lig-bd"/>
</dbReference>
<evidence type="ECO:0000313" key="7">
    <source>
        <dbReference type="WBParaSite" id="ACRNAN_Path_547.g2079.t2"/>
    </source>
</evidence>
<keyword evidence="2" id="KW-0804">Transcription</keyword>
<feature type="compositionally biased region" description="Basic and acidic residues" evidence="4">
    <location>
        <begin position="319"/>
        <end position="348"/>
    </location>
</feature>
<dbReference type="PANTHER" id="PTHR47630:SF6">
    <property type="entry name" value="NUCLEAR HORMONE RECEPTOR FAMILY"/>
    <property type="match status" value="1"/>
</dbReference>
<dbReference type="InterPro" id="IPR035500">
    <property type="entry name" value="NHR-like_dom_sf"/>
</dbReference>
<evidence type="ECO:0000256" key="2">
    <source>
        <dbReference type="ARBA" id="ARBA00023163"/>
    </source>
</evidence>
<evidence type="ECO:0000256" key="1">
    <source>
        <dbReference type="ARBA" id="ARBA00023015"/>
    </source>
</evidence>
<dbReference type="WBParaSite" id="ACRNAN_Path_547.g2079.t2">
    <property type="protein sequence ID" value="ACRNAN_Path_547.g2079.t2"/>
    <property type="gene ID" value="ACRNAN_Path_547.g2079"/>
</dbReference>
<reference evidence="7" key="1">
    <citation type="submission" date="2022-11" db="UniProtKB">
        <authorList>
            <consortium name="WormBaseParasite"/>
        </authorList>
    </citation>
    <scope>IDENTIFICATION</scope>
</reference>
<accession>A0A914C8M4</accession>
<dbReference type="InterPro" id="IPR052499">
    <property type="entry name" value="C.elegans_NHRs"/>
</dbReference>
<dbReference type="SMART" id="SM00430">
    <property type="entry name" value="HOLI"/>
    <property type="match status" value="1"/>
</dbReference>
<dbReference type="Gene3D" id="1.10.565.10">
    <property type="entry name" value="Retinoid X Receptor"/>
    <property type="match status" value="1"/>
</dbReference>
<organism evidence="6 7">
    <name type="scientific">Acrobeloides nanus</name>
    <dbReference type="NCBI Taxonomy" id="290746"/>
    <lineage>
        <taxon>Eukaryota</taxon>
        <taxon>Metazoa</taxon>
        <taxon>Ecdysozoa</taxon>
        <taxon>Nematoda</taxon>
        <taxon>Chromadorea</taxon>
        <taxon>Rhabditida</taxon>
        <taxon>Tylenchina</taxon>
        <taxon>Cephalobomorpha</taxon>
        <taxon>Cephaloboidea</taxon>
        <taxon>Cephalobidae</taxon>
        <taxon>Acrobeloides</taxon>
    </lineage>
</organism>
<dbReference type="PANTHER" id="PTHR47630">
    <property type="entry name" value="NUCLEAR HORMONE RECEPTOR FAMILY-RELATED-RELATED"/>
    <property type="match status" value="1"/>
</dbReference>
<name>A0A914C8M4_9BILA</name>
<evidence type="ECO:0000256" key="4">
    <source>
        <dbReference type="SAM" id="MobiDB-lite"/>
    </source>
</evidence>
<evidence type="ECO:0000256" key="3">
    <source>
        <dbReference type="ARBA" id="ARBA00023170"/>
    </source>
</evidence>
<dbReference type="PRINTS" id="PR00398">
    <property type="entry name" value="STRDHORMONER"/>
</dbReference>
<proteinExistence type="predicted"/>
<protein>
    <submittedName>
        <fullName evidence="7">NR LBD domain-containing protein</fullName>
    </submittedName>
</protein>
<evidence type="ECO:0000259" key="5">
    <source>
        <dbReference type="PROSITE" id="PS51843"/>
    </source>
</evidence>
<dbReference type="Pfam" id="PF00104">
    <property type="entry name" value="Hormone_recep"/>
    <property type="match status" value="1"/>
</dbReference>
<keyword evidence="1" id="KW-0805">Transcription regulation</keyword>
<dbReference type="AlphaFoldDB" id="A0A914C8M4"/>
<feature type="region of interest" description="Disordered" evidence="4">
    <location>
        <begin position="318"/>
        <end position="369"/>
    </location>
</feature>
<keyword evidence="3" id="KW-0675">Receptor</keyword>
<dbReference type="Proteomes" id="UP000887540">
    <property type="component" value="Unplaced"/>
</dbReference>
<sequence>MRVESLCDTRKSNAKLNELKSEELDSGDIKVLPCHETHKQSLNLIDFLVSMSRICNDNFDPNYEHITLEDTIKLDKIYGRNISLEEGLHFPDRVAPRIKFRWTCERTIIKEDLTFMWYRVFVQIADFANLLPQFRQLIITDQCQLFRHNFAVMSWVYYLQETKNINRKLGIPFGNGSYAPMNIDEFEYKCDKEISTFKQVKKFYSKLDRIYQPFLELDVDEKEFCIFKTLLLFQFEENLSDEGRKICHRINDSLIEALWVYQSIRFSESSYEERAKRQSKILLIIPKINHAIQMESDLTLLMSVFDLPLALAKAKAKNKTKDKAKTKAKAKAKDKAMTKTKDKAKSKSDSPAYSDSPVTYIPKTKVVEE</sequence>
<dbReference type="SUPFAM" id="SSF48508">
    <property type="entry name" value="Nuclear receptor ligand-binding domain"/>
    <property type="match status" value="1"/>
</dbReference>